<keyword evidence="2" id="KW-1185">Reference proteome</keyword>
<name>A0A218P0G4_THECE</name>
<dbReference type="InterPro" id="IPR025354">
    <property type="entry name" value="DUF4258"/>
</dbReference>
<dbReference type="OrthoDB" id="359025at2157"/>
<dbReference type="Proteomes" id="UP000197156">
    <property type="component" value="Chromosome"/>
</dbReference>
<organism evidence="1 2">
    <name type="scientific">Thermococcus celer Vu 13 = JCM 8558</name>
    <dbReference type="NCBI Taxonomy" id="1293037"/>
    <lineage>
        <taxon>Archaea</taxon>
        <taxon>Methanobacteriati</taxon>
        <taxon>Methanobacteriota</taxon>
        <taxon>Thermococci</taxon>
        <taxon>Thermococcales</taxon>
        <taxon>Thermococcaceae</taxon>
        <taxon>Thermococcus</taxon>
    </lineage>
</organism>
<dbReference type="AlphaFoldDB" id="A0A218P0G4"/>
<protein>
    <recommendedName>
        <fullName evidence="3">Toxin</fullName>
    </recommendedName>
</protein>
<evidence type="ECO:0000313" key="1">
    <source>
        <dbReference type="EMBL" id="ASI98403.1"/>
    </source>
</evidence>
<dbReference type="GeneID" id="33323465"/>
<sequence length="106" mass="12616">MNPYQLMKLIHSKNVEFIETVHFQNRLAGRDIPHDWIRRVFTNPQGIVGIIQQDEIGEKFLLYYSLDGDKDLVIVVKARQFKSKVRLTLITAYLQEKRRRMREDGK</sequence>
<gene>
    <name evidence="1" type="ORF">A3L02_01900</name>
</gene>
<evidence type="ECO:0000313" key="2">
    <source>
        <dbReference type="Proteomes" id="UP000197156"/>
    </source>
</evidence>
<dbReference type="Pfam" id="PF14076">
    <property type="entry name" value="DUF4258"/>
    <property type="match status" value="1"/>
</dbReference>
<dbReference type="EMBL" id="CP014854">
    <property type="protein sequence ID" value="ASI98403.1"/>
    <property type="molecule type" value="Genomic_DNA"/>
</dbReference>
<evidence type="ECO:0008006" key="3">
    <source>
        <dbReference type="Google" id="ProtNLM"/>
    </source>
</evidence>
<dbReference type="KEGG" id="tce:A3L02_01900"/>
<dbReference type="RefSeq" id="WP_088862363.1">
    <property type="nucleotide sequence ID" value="NZ_CP014854.1"/>
</dbReference>
<accession>A0A218P0G4</accession>
<reference evidence="1 2" key="1">
    <citation type="submission" date="2016-03" db="EMBL/GenBank/DDBJ databases">
        <title>Complete genome sequence of Thermococcus celer.</title>
        <authorList>
            <person name="Oger P.M."/>
        </authorList>
    </citation>
    <scope>NUCLEOTIDE SEQUENCE [LARGE SCALE GENOMIC DNA]</scope>
    <source>
        <strain evidence="1 2">Vu 13</strain>
    </source>
</reference>
<proteinExistence type="predicted"/>